<reference evidence="3" key="2">
    <citation type="submission" date="2023-07" db="EMBL/GenBank/DDBJ databases">
        <title>Shewanella mangrovi sp. nov., an acetaldehyde- degrading bacterium isolated from mangrove sediment.</title>
        <authorList>
            <person name="Liu Y."/>
        </authorList>
    </citation>
    <scope>NUCLEOTIDE SEQUENCE [LARGE SCALE GENOMIC DNA]</scope>
    <source>
        <strain evidence="3">C32</strain>
    </source>
</reference>
<evidence type="ECO:0000313" key="3">
    <source>
        <dbReference type="Proteomes" id="UP001201549"/>
    </source>
</evidence>
<dbReference type="EMBL" id="JAKOGG010000006">
    <property type="protein sequence ID" value="MCS4557060.1"/>
    <property type="molecule type" value="Genomic_DNA"/>
</dbReference>
<name>A0ABT2FL53_9GAMM</name>
<keyword evidence="3" id="KW-1185">Reference proteome</keyword>
<reference evidence="2 3" key="1">
    <citation type="submission" date="2022-02" db="EMBL/GenBank/DDBJ databases">
        <authorList>
            <person name="Zhuang L."/>
        </authorList>
    </citation>
    <scope>NUCLEOTIDE SEQUENCE [LARGE SCALE GENOMIC DNA]</scope>
    <source>
        <strain evidence="2 3">C32</strain>
    </source>
</reference>
<dbReference type="RefSeq" id="WP_238896508.1">
    <property type="nucleotide sequence ID" value="NZ_JAKOGG010000006.1"/>
</dbReference>
<sequence>MRTGRVGSSVLAIAVVIAAVIALRVIFIPINDSDPSTTPLVEKNQLGINLIPDFSEIADVEAKKKAFFDFLRPVVRKQNRVIAGERKFLLSVRSHLENGLNLDNAEVYRVQTLAEKYDYGMRNIDLSSVKELLRRVDIIPESMVLIQAANESGWGSSRFAREGFNFFGQWCFSEGCGLVPQSRGDGQIHEVKVFASVDESIASYMRNLNSNGAYRLFRSIRADLRAQSEPLSAEKLIYGLVNYSERQDAYIDELLDMLRHNEEFLQSGNTTTTAFVHG</sequence>
<dbReference type="Gene3D" id="1.10.530.10">
    <property type="match status" value="1"/>
</dbReference>
<gene>
    <name evidence="2" type="ORF">L9G74_11455</name>
</gene>
<proteinExistence type="predicted"/>
<dbReference type="InterPro" id="IPR002901">
    <property type="entry name" value="MGlyc_endo_b_GlcNAc-like_dom"/>
</dbReference>
<dbReference type="PANTHER" id="PTHR40572:SF1">
    <property type="entry name" value="PROTEIN BAX"/>
    <property type="match status" value="1"/>
</dbReference>
<comment type="caution">
    <text evidence="2">The sequence shown here is derived from an EMBL/GenBank/DDBJ whole genome shotgun (WGS) entry which is preliminary data.</text>
</comment>
<protein>
    <submittedName>
        <fullName evidence="2">Glucosaminidase domain-containing protein</fullName>
    </submittedName>
</protein>
<dbReference type="Pfam" id="PF01832">
    <property type="entry name" value="Glucosaminidase"/>
    <property type="match status" value="1"/>
</dbReference>
<feature type="domain" description="Mannosyl-glycoprotein endo-beta-N-acetylglucosamidase-like" evidence="1">
    <location>
        <begin position="129"/>
        <end position="261"/>
    </location>
</feature>
<evidence type="ECO:0000313" key="2">
    <source>
        <dbReference type="EMBL" id="MCS4557060.1"/>
    </source>
</evidence>
<dbReference type="PANTHER" id="PTHR40572">
    <property type="entry name" value="PROTEIN BAX"/>
    <property type="match status" value="1"/>
</dbReference>
<dbReference type="InterPro" id="IPR053195">
    <property type="entry name" value="Bax-like"/>
</dbReference>
<dbReference type="Proteomes" id="UP001201549">
    <property type="component" value="Unassembled WGS sequence"/>
</dbReference>
<evidence type="ECO:0000259" key="1">
    <source>
        <dbReference type="Pfam" id="PF01832"/>
    </source>
</evidence>
<organism evidence="2 3">
    <name type="scientific">Shewanella electrica</name>
    <dbReference type="NCBI Taxonomy" id="515560"/>
    <lineage>
        <taxon>Bacteria</taxon>
        <taxon>Pseudomonadati</taxon>
        <taxon>Pseudomonadota</taxon>
        <taxon>Gammaproteobacteria</taxon>
        <taxon>Alteromonadales</taxon>
        <taxon>Shewanellaceae</taxon>
        <taxon>Shewanella</taxon>
    </lineage>
</organism>
<accession>A0ABT2FL53</accession>